<evidence type="ECO:0000313" key="2">
    <source>
        <dbReference type="EMBL" id="SNB71707.1"/>
    </source>
</evidence>
<dbReference type="GO" id="GO:0010124">
    <property type="term" value="P:phenylacetate catabolic process"/>
    <property type="evidence" value="ECO:0007669"/>
    <property type="project" value="InterPro"/>
</dbReference>
<dbReference type="SUPFAM" id="SSF47240">
    <property type="entry name" value="Ferritin-like"/>
    <property type="match status" value="1"/>
</dbReference>
<dbReference type="InterPro" id="IPR009078">
    <property type="entry name" value="Ferritin-like_SF"/>
</dbReference>
<proteinExistence type="predicted"/>
<gene>
    <name evidence="2" type="ORF">SAMN02746019_00014870</name>
</gene>
<feature type="compositionally biased region" description="Pro residues" evidence="1">
    <location>
        <begin position="11"/>
        <end position="22"/>
    </location>
</feature>
<sequence>MITYRIQGHPVPVPEQAPPPQEGPEYEARLAEFEARIARGEKIEPTDWMPEEYRRQLIRMISQHAHSEIVGMLPEGKWIPHAPTLRRKLILIAKVQDEGGHGQLLYRAAETLGISREEMIEAFLAGKAKYSVVFNYPTPTWADVAAIGLLIDGAAVVNQLMLAQGSYGPYARAMKRICYEESFHIKQGYDAFVALATGTPAQRRMMQEAVNRWWYPALMLFGPPDRDSVHTPTLLRWRIKTKTNDQLRQEFVDQYAPMVLRLGLTIPDPNLRYDPETGHWRFSEPDWEEFWRVIKGDGPCNAERMAARRRAHEEGRWVREALAAKAAQRTNGGSNGRYAVAGL</sequence>
<dbReference type="InterPro" id="IPR007814">
    <property type="entry name" value="PaaA_PaaC"/>
</dbReference>
<dbReference type="Proteomes" id="UP000197025">
    <property type="component" value="Unassembled WGS sequence"/>
</dbReference>
<protein>
    <submittedName>
        <fullName evidence="2">Ring-1,2-phenylacetyl-CoA epoxidase subunit PaaA</fullName>
    </submittedName>
</protein>
<dbReference type="InParanoid" id="A0A212RH38"/>
<dbReference type="EMBL" id="FYEK01000054">
    <property type="protein sequence ID" value="SNB71707.1"/>
    <property type="molecule type" value="Genomic_DNA"/>
</dbReference>
<dbReference type="OrthoDB" id="5292502at2"/>
<dbReference type="RefSeq" id="WP_088572004.1">
    <property type="nucleotide sequence ID" value="NZ_FYEK01000054.1"/>
</dbReference>
<reference evidence="3" key="1">
    <citation type="submission" date="2017-06" db="EMBL/GenBank/DDBJ databases">
        <authorList>
            <person name="Varghese N."/>
            <person name="Submissions S."/>
        </authorList>
    </citation>
    <scope>NUCLEOTIDE SEQUENCE [LARGE SCALE GENOMIC DNA]</scope>
    <source>
        <strain evidence="3">JAD2</strain>
    </source>
</reference>
<organism evidence="2 3">
    <name type="scientific">Thermoflexus hugenholtzii JAD2</name>
    <dbReference type="NCBI Taxonomy" id="877466"/>
    <lineage>
        <taxon>Bacteria</taxon>
        <taxon>Bacillati</taxon>
        <taxon>Chloroflexota</taxon>
        <taxon>Thermoflexia</taxon>
        <taxon>Thermoflexales</taxon>
        <taxon>Thermoflexaceae</taxon>
        <taxon>Thermoflexus</taxon>
    </lineage>
</organism>
<name>A0A212RH38_9CHLR</name>
<dbReference type="GO" id="GO:0005829">
    <property type="term" value="C:cytosol"/>
    <property type="evidence" value="ECO:0007669"/>
    <property type="project" value="TreeGrafter"/>
</dbReference>
<feature type="region of interest" description="Disordered" evidence="1">
    <location>
        <begin position="1"/>
        <end position="23"/>
    </location>
</feature>
<dbReference type="PANTHER" id="PTHR30458:SF2">
    <property type="entry name" value="1,2-PHENYLACETYL-COA EPOXIDASE, SUBUNIT A"/>
    <property type="match status" value="1"/>
</dbReference>
<dbReference type="InterPro" id="IPR052703">
    <property type="entry name" value="Aromatic_CoA_ox/epox"/>
</dbReference>
<evidence type="ECO:0000313" key="3">
    <source>
        <dbReference type="Proteomes" id="UP000197025"/>
    </source>
</evidence>
<keyword evidence="3" id="KW-1185">Reference proteome</keyword>
<dbReference type="InterPro" id="IPR011881">
    <property type="entry name" value="PaaA"/>
</dbReference>
<dbReference type="PANTHER" id="PTHR30458">
    <property type="entry name" value="PHENYLACETIC ACID DEGRADATION PROTEIN PAA"/>
    <property type="match status" value="1"/>
</dbReference>
<dbReference type="Pfam" id="PF05138">
    <property type="entry name" value="PaaA_PaaC"/>
    <property type="match status" value="1"/>
</dbReference>
<dbReference type="GO" id="GO:0097266">
    <property type="term" value="F:phenylacetyl-CoA 1,2-epoxidase activity"/>
    <property type="evidence" value="ECO:0007669"/>
    <property type="project" value="InterPro"/>
</dbReference>
<dbReference type="NCBIfam" id="TIGR02156">
    <property type="entry name" value="PA_CoA_Oxy1"/>
    <property type="match status" value="1"/>
</dbReference>
<dbReference type="InterPro" id="IPR012347">
    <property type="entry name" value="Ferritin-like"/>
</dbReference>
<dbReference type="Gene3D" id="1.20.1260.10">
    <property type="match status" value="1"/>
</dbReference>
<dbReference type="AlphaFoldDB" id="A0A212RH38"/>
<accession>A0A212RH38</accession>
<evidence type="ECO:0000256" key="1">
    <source>
        <dbReference type="SAM" id="MobiDB-lite"/>
    </source>
</evidence>